<dbReference type="Proteomes" id="UP000054477">
    <property type="component" value="Unassembled WGS sequence"/>
</dbReference>
<reference evidence="6" key="2">
    <citation type="submission" date="2015-01" db="EMBL/GenBank/DDBJ databases">
        <title>Evolutionary Origins and Diversification of the Mycorrhizal Mutualists.</title>
        <authorList>
            <consortium name="DOE Joint Genome Institute"/>
            <consortium name="Mycorrhizal Genomics Consortium"/>
            <person name="Kohler A."/>
            <person name="Kuo A."/>
            <person name="Nagy L.G."/>
            <person name="Floudas D."/>
            <person name="Copeland A."/>
            <person name="Barry K.W."/>
            <person name="Cichocki N."/>
            <person name="Veneault-Fourrey C."/>
            <person name="LaButti K."/>
            <person name="Lindquist E.A."/>
            <person name="Lipzen A."/>
            <person name="Lundell T."/>
            <person name="Morin E."/>
            <person name="Murat C."/>
            <person name="Riley R."/>
            <person name="Ohm R."/>
            <person name="Sun H."/>
            <person name="Tunlid A."/>
            <person name="Henrissat B."/>
            <person name="Grigoriev I.V."/>
            <person name="Hibbett D.S."/>
            <person name="Martin F."/>
        </authorList>
    </citation>
    <scope>NUCLEOTIDE SEQUENCE [LARGE SCALE GENOMIC DNA]</scope>
    <source>
        <strain evidence="6">LaAM-08-1</strain>
    </source>
</reference>
<dbReference type="AlphaFoldDB" id="A0A0C9WZQ9"/>
<dbReference type="SUPFAM" id="SSF50978">
    <property type="entry name" value="WD40 repeat-like"/>
    <property type="match status" value="1"/>
</dbReference>
<evidence type="ECO:0000256" key="3">
    <source>
        <dbReference type="PROSITE-ProRule" id="PRU00221"/>
    </source>
</evidence>
<dbReference type="InterPro" id="IPR015943">
    <property type="entry name" value="WD40/YVTN_repeat-like_dom_sf"/>
</dbReference>
<evidence type="ECO:0000256" key="2">
    <source>
        <dbReference type="ARBA" id="ARBA00022737"/>
    </source>
</evidence>
<dbReference type="CDD" id="cd00200">
    <property type="entry name" value="WD40"/>
    <property type="match status" value="1"/>
</dbReference>
<dbReference type="OrthoDB" id="17410at2759"/>
<reference evidence="5 6" key="1">
    <citation type="submission" date="2014-04" db="EMBL/GenBank/DDBJ databases">
        <authorList>
            <consortium name="DOE Joint Genome Institute"/>
            <person name="Kuo A."/>
            <person name="Kohler A."/>
            <person name="Nagy L.G."/>
            <person name="Floudas D."/>
            <person name="Copeland A."/>
            <person name="Barry K.W."/>
            <person name="Cichocki N."/>
            <person name="Veneault-Fourrey C."/>
            <person name="LaButti K."/>
            <person name="Lindquist E.A."/>
            <person name="Lipzen A."/>
            <person name="Lundell T."/>
            <person name="Morin E."/>
            <person name="Murat C."/>
            <person name="Sun H."/>
            <person name="Tunlid A."/>
            <person name="Henrissat B."/>
            <person name="Grigoriev I.V."/>
            <person name="Hibbett D.S."/>
            <person name="Martin F."/>
            <person name="Nordberg H.P."/>
            <person name="Cantor M.N."/>
            <person name="Hua S.X."/>
        </authorList>
    </citation>
    <scope>NUCLEOTIDE SEQUENCE [LARGE SCALE GENOMIC DNA]</scope>
    <source>
        <strain evidence="5 6">LaAM-08-1</strain>
    </source>
</reference>
<name>A0A0C9WZQ9_9AGAR</name>
<dbReference type="InterPro" id="IPR001680">
    <property type="entry name" value="WD40_rpt"/>
</dbReference>
<dbReference type="SMART" id="SM00320">
    <property type="entry name" value="WD40"/>
    <property type="match status" value="7"/>
</dbReference>
<dbReference type="PROSITE" id="PS00678">
    <property type="entry name" value="WD_REPEATS_1"/>
    <property type="match status" value="1"/>
</dbReference>
<sequence length="485" mass="52620">MSKDHVRLLRLQAIGTSPPPPQASHEGVDQSFIVIKQELDALASKVSIASEVRVKLEREVASQADELRFLRQALEVSGARCHELEDEVKSLRAELNRGLDPTEESDTDGEPGEPGPLIEAMYPLVNDFGSAPAMPEFPENPNMTNFTTEWKRGGTDWFIALNPNVKHVLDITLIRTFNHESPVQCVRLSSDMKSLAVACGTTVHIYDAVTGQETWTLPTDNVVRVICFSPDDSMLAVGGQGEKLNVIVTATRKICYTFGGNTAGISSLGFSLNGKMLVAGCYNNTARIWNLENGACNIISTRSGSILSITLLPKRLIALGCINGSVEVWKTNKKGANLKLMETIVGRGYAVNSLAFVQLAGKRLVIASEDASLKYLDVSPLLGSKKALANHRTMAGGNPLVQCMMRLEVTGNKECVTSIAISPDRKWVVSGSDDHCIQFCDLGAATIHSVIQGHNDSVTSVDFSQRGNFLVTGGKDGKVRMWAYE</sequence>
<dbReference type="Pfam" id="PF00400">
    <property type="entry name" value="WD40"/>
    <property type="match status" value="4"/>
</dbReference>
<dbReference type="Gene3D" id="2.130.10.10">
    <property type="entry name" value="YVTN repeat-like/Quinoprotein amine dehydrogenase"/>
    <property type="match status" value="1"/>
</dbReference>
<protein>
    <submittedName>
        <fullName evidence="5">Uncharacterized protein</fullName>
    </submittedName>
</protein>
<evidence type="ECO:0000313" key="6">
    <source>
        <dbReference type="Proteomes" id="UP000054477"/>
    </source>
</evidence>
<dbReference type="STRING" id="1095629.A0A0C9WZQ9"/>
<dbReference type="PANTHER" id="PTHR19848">
    <property type="entry name" value="WD40 REPEAT PROTEIN"/>
    <property type="match status" value="1"/>
</dbReference>
<organism evidence="5 6">
    <name type="scientific">Laccaria amethystina LaAM-08-1</name>
    <dbReference type="NCBI Taxonomy" id="1095629"/>
    <lineage>
        <taxon>Eukaryota</taxon>
        <taxon>Fungi</taxon>
        <taxon>Dikarya</taxon>
        <taxon>Basidiomycota</taxon>
        <taxon>Agaricomycotina</taxon>
        <taxon>Agaricomycetes</taxon>
        <taxon>Agaricomycetidae</taxon>
        <taxon>Agaricales</taxon>
        <taxon>Agaricineae</taxon>
        <taxon>Hydnangiaceae</taxon>
        <taxon>Laccaria</taxon>
    </lineage>
</organism>
<dbReference type="PROSITE" id="PS50294">
    <property type="entry name" value="WD_REPEATS_REGION"/>
    <property type="match status" value="2"/>
</dbReference>
<accession>A0A0C9WZQ9</accession>
<keyword evidence="6" id="KW-1185">Reference proteome</keyword>
<feature type="coiled-coil region" evidence="4">
    <location>
        <begin position="53"/>
        <end position="94"/>
    </location>
</feature>
<keyword evidence="2" id="KW-0677">Repeat</keyword>
<dbReference type="InterPro" id="IPR036322">
    <property type="entry name" value="WD40_repeat_dom_sf"/>
</dbReference>
<dbReference type="HOGENOM" id="CLU_562673_0_0_1"/>
<dbReference type="PROSITE" id="PS50082">
    <property type="entry name" value="WD_REPEATS_2"/>
    <property type="match status" value="2"/>
</dbReference>
<gene>
    <name evidence="5" type="ORF">K443DRAFT_675267</name>
</gene>
<dbReference type="PANTHER" id="PTHR19848:SF8">
    <property type="entry name" value="F-BOX AND WD REPEAT DOMAIN CONTAINING 7"/>
    <property type="match status" value="1"/>
</dbReference>
<keyword evidence="1 3" id="KW-0853">WD repeat</keyword>
<feature type="repeat" description="WD" evidence="3">
    <location>
        <begin position="258"/>
        <end position="299"/>
    </location>
</feature>
<feature type="repeat" description="WD" evidence="3">
    <location>
        <begin position="451"/>
        <end position="485"/>
    </location>
</feature>
<keyword evidence="4" id="KW-0175">Coiled coil</keyword>
<dbReference type="EMBL" id="KN838561">
    <property type="protein sequence ID" value="KIK05310.1"/>
    <property type="molecule type" value="Genomic_DNA"/>
</dbReference>
<dbReference type="InterPro" id="IPR019775">
    <property type="entry name" value="WD40_repeat_CS"/>
</dbReference>
<proteinExistence type="predicted"/>
<evidence type="ECO:0000313" key="5">
    <source>
        <dbReference type="EMBL" id="KIK05310.1"/>
    </source>
</evidence>
<evidence type="ECO:0000256" key="1">
    <source>
        <dbReference type="ARBA" id="ARBA00022574"/>
    </source>
</evidence>
<evidence type="ECO:0000256" key="4">
    <source>
        <dbReference type="SAM" id="Coils"/>
    </source>
</evidence>